<dbReference type="InterPro" id="IPR025836">
    <property type="entry name" value="Zn_knuckle_CX2CX4HX4C"/>
</dbReference>
<dbReference type="EMBL" id="LXQA010019541">
    <property type="protein sequence ID" value="MCH91034.1"/>
    <property type="molecule type" value="Genomic_DNA"/>
</dbReference>
<gene>
    <name evidence="3" type="ORF">A2U01_0011958</name>
</gene>
<feature type="region of interest" description="Disordered" evidence="1">
    <location>
        <begin position="250"/>
        <end position="284"/>
    </location>
</feature>
<evidence type="ECO:0000313" key="4">
    <source>
        <dbReference type="Proteomes" id="UP000265520"/>
    </source>
</evidence>
<dbReference type="PANTHER" id="PTHR31286">
    <property type="entry name" value="GLYCINE-RICH CELL WALL STRUCTURAL PROTEIN 1.8-LIKE"/>
    <property type="match status" value="1"/>
</dbReference>
<dbReference type="AlphaFoldDB" id="A0A392MXN7"/>
<accession>A0A392MXN7</accession>
<name>A0A392MXN7_9FABA</name>
<evidence type="ECO:0000313" key="3">
    <source>
        <dbReference type="EMBL" id="MCH91034.1"/>
    </source>
</evidence>
<dbReference type="Pfam" id="PF14392">
    <property type="entry name" value="zf-CCHC_4"/>
    <property type="match status" value="1"/>
</dbReference>
<evidence type="ECO:0000259" key="2">
    <source>
        <dbReference type="Pfam" id="PF14392"/>
    </source>
</evidence>
<keyword evidence="4" id="KW-1185">Reference proteome</keyword>
<dbReference type="Proteomes" id="UP000265520">
    <property type="component" value="Unassembled WGS sequence"/>
</dbReference>
<comment type="caution">
    <text evidence="3">The sequence shown here is derived from an EMBL/GenBank/DDBJ whole genome shotgun (WGS) entry which is preliminary data.</text>
</comment>
<sequence length="284" mass="32021">MASPMDINDCNINGNEVHDQNHAKKTEMHLQRPYKLQRLLVPNVGDGASCSGVQKPPEVLQYAADNNQNLHQQNNNNGETIPYQQYQRNVNPKQLDFDKVPIWVQFWGLPIHCKTISLGQHLGSQIGQVEEAALYDYPEKACIVKVKVQINIADPIRAGIFIGNAKDGITWVDFRYEHLPMFCFTCGLIGHNEELCEQITEEHQEGEINLRGPWLRSNNFGRRIIDKEKKFSSNPLHSLSGGQFSLIPKAMLSLEEEEEEDDGSPRSQPNNTNTGSTGTEGQDK</sequence>
<feature type="non-terminal residue" evidence="3">
    <location>
        <position position="284"/>
    </location>
</feature>
<proteinExistence type="predicted"/>
<dbReference type="PANTHER" id="PTHR31286:SF167">
    <property type="entry name" value="OS09G0268800 PROTEIN"/>
    <property type="match status" value="1"/>
</dbReference>
<dbReference type="InterPro" id="IPR040256">
    <property type="entry name" value="At4g02000-like"/>
</dbReference>
<feature type="domain" description="Zinc knuckle CX2CX4HX4C" evidence="2">
    <location>
        <begin position="152"/>
        <end position="197"/>
    </location>
</feature>
<feature type="compositionally biased region" description="Low complexity" evidence="1">
    <location>
        <begin position="270"/>
        <end position="284"/>
    </location>
</feature>
<organism evidence="3 4">
    <name type="scientific">Trifolium medium</name>
    <dbReference type="NCBI Taxonomy" id="97028"/>
    <lineage>
        <taxon>Eukaryota</taxon>
        <taxon>Viridiplantae</taxon>
        <taxon>Streptophyta</taxon>
        <taxon>Embryophyta</taxon>
        <taxon>Tracheophyta</taxon>
        <taxon>Spermatophyta</taxon>
        <taxon>Magnoliopsida</taxon>
        <taxon>eudicotyledons</taxon>
        <taxon>Gunneridae</taxon>
        <taxon>Pentapetalae</taxon>
        <taxon>rosids</taxon>
        <taxon>fabids</taxon>
        <taxon>Fabales</taxon>
        <taxon>Fabaceae</taxon>
        <taxon>Papilionoideae</taxon>
        <taxon>50 kb inversion clade</taxon>
        <taxon>NPAAA clade</taxon>
        <taxon>Hologalegina</taxon>
        <taxon>IRL clade</taxon>
        <taxon>Trifolieae</taxon>
        <taxon>Trifolium</taxon>
    </lineage>
</organism>
<protein>
    <recommendedName>
        <fullName evidence="2">Zinc knuckle CX2CX4HX4C domain-containing protein</fullName>
    </recommendedName>
</protein>
<reference evidence="3 4" key="1">
    <citation type="journal article" date="2018" name="Front. Plant Sci.">
        <title>Red Clover (Trifolium pratense) and Zigzag Clover (T. medium) - A Picture of Genomic Similarities and Differences.</title>
        <authorList>
            <person name="Dluhosova J."/>
            <person name="Istvanek J."/>
            <person name="Nedelnik J."/>
            <person name="Repkova J."/>
        </authorList>
    </citation>
    <scope>NUCLEOTIDE SEQUENCE [LARGE SCALE GENOMIC DNA]</scope>
    <source>
        <strain evidence="4">cv. 10/8</strain>
        <tissue evidence="3">Leaf</tissue>
    </source>
</reference>
<evidence type="ECO:0000256" key="1">
    <source>
        <dbReference type="SAM" id="MobiDB-lite"/>
    </source>
</evidence>